<organism evidence="3 4">
    <name type="scientific">Streptomyces fuscus</name>
    <dbReference type="NCBI Taxonomy" id="3048495"/>
    <lineage>
        <taxon>Bacteria</taxon>
        <taxon>Bacillati</taxon>
        <taxon>Actinomycetota</taxon>
        <taxon>Actinomycetes</taxon>
        <taxon>Kitasatosporales</taxon>
        <taxon>Streptomycetaceae</taxon>
        <taxon>Streptomyces</taxon>
    </lineage>
</organism>
<dbReference type="Gene3D" id="3.40.50.300">
    <property type="entry name" value="P-loop containing nucleotide triphosphate hydrolases"/>
    <property type="match status" value="1"/>
</dbReference>
<evidence type="ECO:0000313" key="3">
    <source>
        <dbReference type="EMBL" id="MDL2075869.1"/>
    </source>
</evidence>
<comment type="caution">
    <text evidence="3">The sequence shown here is derived from an EMBL/GenBank/DDBJ whole genome shotgun (WGS) entry which is preliminary data.</text>
</comment>
<feature type="domain" description="AAA+ ATPase" evidence="2">
    <location>
        <begin position="76"/>
        <end position="237"/>
    </location>
</feature>
<dbReference type="CDD" id="cd00009">
    <property type="entry name" value="AAA"/>
    <property type="match status" value="1"/>
</dbReference>
<dbReference type="Proteomes" id="UP001241926">
    <property type="component" value="Unassembled WGS sequence"/>
</dbReference>
<evidence type="ECO:0000259" key="2">
    <source>
        <dbReference type="SMART" id="SM00382"/>
    </source>
</evidence>
<evidence type="ECO:0000256" key="1">
    <source>
        <dbReference type="SAM" id="MobiDB-lite"/>
    </source>
</evidence>
<dbReference type="EMBL" id="JASJUS010000004">
    <property type="protein sequence ID" value="MDL2075869.1"/>
    <property type="molecule type" value="Genomic_DNA"/>
</dbReference>
<dbReference type="SMART" id="SM00382">
    <property type="entry name" value="AAA"/>
    <property type="match status" value="1"/>
</dbReference>
<keyword evidence="4" id="KW-1185">Reference proteome</keyword>
<evidence type="ECO:0000313" key="4">
    <source>
        <dbReference type="Proteomes" id="UP001241926"/>
    </source>
</evidence>
<gene>
    <name evidence="3" type="ORF">QNN03_05400</name>
</gene>
<dbReference type="SUPFAM" id="SSF52540">
    <property type="entry name" value="P-loop containing nucleoside triphosphate hydrolases"/>
    <property type="match status" value="1"/>
</dbReference>
<dbReference type="InterPro" id="IPR027417">
    <property type="entry name" value="P-loop_NTPase"/>
</dbReference>
<feature type="region of interest" description="Disordered" evidence="1">
    <location>
        <begin position="10"/>
        <end position="65"/>
    </location>
</feature>
<accession>A0ABT7IUV1</accession>
<dbReference type="InterPro" id="IPR003593">
    <property type="entry name" value="AAA+_ATPase"/>
</dbReference>
<dbReference type="RefSeq" id="WP_093722066.1">
    <property type="nucleotide sequence ID" value="NZ_JASJUS010000004.1"/>
</dbReference>
<protein>
    <submittedName>
        <fullName evidence="3">MoxR family ATPase</fullName>
    </submittedName>
</protein>
<name>A0ABT7IUV1_9ACTN</name>
<proteinExistence type="predicted"/>
<reference evidence="3 4" key="1">
    <citation type="submission" date="2023-05" db="EMBL/GenBank/DDBJ databases">
        <title>Streptomyces fuscus sp. nov., a brown-black pigment producing actinomyces isolated from dry sand of Sea duck farm.</title>
        <authorList>
            <person name="Xie J."/>
            <person name="Shen N."/>
        </authorList>
    </citation>
    <scope>NUCLEOTIDE SEQUENCE [LARGE SCALE GENOMIC DNA]</scope>
    <source>
        <strain evidence="3 4">GXMU-J15</strain>
    </source>
</reference>
<sequence>MDTWWLYRGTGIPLDPVERDRRWPAPPPWRSYAGHPPDEPTAPARDDTAARVLGPPGTPRTPDPEEVARVNTALRLRRPLLVGGDPGVGKSALAHRIARELGLGPVLRWPVTGGSTLVEGLYTETAPGTVRLGPLGTALLPRRLPRVVLVDDLDRGGFDLPDELLAVLDDGEFTVPGLLGSGSATVHTCEPGGTAALRDGLVRCRELPVVVATTGGERELPPAFLRACVRLELPPLTREGLAELARSRFPAVDEDVLDPLLDRAGREPASPRQLLDALHLVATGALAAIRERDGEGSAALDTLWSWAAMEGS</sequence>